<name>A0A0C7NZJ9_DEFTU</name>
<dbReference type="STRING" id="1006576.DTL3_0101"/>
<gene>
    <name evidence="1" type="primary">flbD</name>
    <name evidence="1" type="ORF">DTL3_0101</name>
</gene>
<dbReference type="HOGENOM" id="CLU_173020_1_0_0"/>
<dbReference type="InterPro" id="IPR009384">
    <property type="entry name" value="SwrD-like"/>
</dbReference>
<dbReference type="PANTHER" id="PTHR39185">
    <property type="entry name" value="SWARMING MOTILITY PROTEIN SWRD"/>
    <property type="match status" value="1"/>
</dbReference>
<evidence type="ECO:0000313" key="1">
    <source>
        <dbReference type="EMBL" id="CEP77435.1"/>
    </source>
</evidence>
<dbReference type="EMBL" id="LN824141">
    <property type="protein sequence ID" value="CEP77435.1"/>
    <property type="molecule type" value="Genomic_DNA"/>
</dbReference>
<protein>
    <submittedName>
        <fullName evidence="1">Flagellar protein FlbD</fullName>
    </submittedName>
</protein>
<proteinExistence type="predicted"/>
<accession>A0A0C7NZJ9</accession>
<keyword evidence="2" id="KW-1185">Reference proteome</keyword>
<evidence type="ECO:0000313" key="2">
    <source>
        <dbReference type="Proteomes" id="UP000032809"/>
    </source>
</evidence>
<keyword evidence="1" id="KW-0282">Flagellum</keyword>
<dbReference type="OrthoDB" id="9799862at2"/>
<dbReference type="AlphaFoldDB" id="A0A0C7NZJ9"/>
<dbReference type="Pfam" id="PF06289">
    <property type="entry name" value="FlbD"/>
    <property type="match status" value="1"/>
</dbReference>
<dbReference type="Proteomes" id="UP000032809">
    <property type="component" value="Chromosome I"/>
</dbReference>
<keyword evidence="1" id="KW-0966">Cell projection</keyword>
<sequence length="62" mass="7430">MIKLTKLNGDEFYLNIYQIEKIECRPDTTITMMNGHVYIVKETIEEVIEKMIQYNRKIFGDN</sequence>
<organism evidence="1 2">
    <name type="scientific">Defluviitoga tunisiensis</name>
    <dbReference type="NCBI Taxonomy" id="1006576"/>
    <lineage>
        <taxon>Bacteria</taxon>
        <taxon>Thermotogati</taxon>
        <taxon>Thermotogota</taxon>
        <taxon>Thermotogae</taxon>
        <taxon>Petrotogales</taxon>
        <taxon>Petrotogaceae</taxon>
        <taxon>Defluviitoga</taxon>
    </lineage>
</organism>
<dbReference type="RefSeq" id="WP_045087058.1">
    <property type="nucleotide sequence ID" value="NZ_LN824141.1"/>
</dbReference>
<reference evidence="2" key="1">
    <citation type="submission" date="2014-11" db="EMBL/GenBank/DDBJ databases">
        <authorList>
            <person name="Wibberg D."/>
        </authorList>
    </citation>
    <scope>NUCLEOTIDE SEQUENCE [LARGE SCALE GENOMIC DNA]</scope>
    <source>
        <strain evidence="2">L3</strain>
    </source>
</reference>
<dbReference type="PANTHER" id="PTHR39185:SF1">
    <property type="entry name" value="SWARMING MOTILITY PROTEIN SWRD"/>
    <property type="match status" value="1"/>
</dbReference>
<keyword evidence="1" id="KW-0969">Cilium</keyword>
<dbReference type="KEGG" id="dtn:DTL3_0101"/>